<evidence type="ECO:0000313" key="3">
    <source>
        <dbReference type="Proteomes" id="UP000219193"/>
    </source>
</evidence>
<dbReference type="Pfam" id="PF02661">
    <property type="entry name" value="Fic"/>
    <property type="match status" value="1"/>
</dbReference>
<dbReference type="GO" id="GO:0016301">
    <property type="term" value="F:kinase activity"/>
    <property type="evidence" value="ECO:0007669"/>
    <property type="project" value="InterPro"/>
</dbReference>
<dbReference type="OrthoDB" id="9802752at2"/>
<dbReference type="InterPro" id="IPR053737">
    <property type="entry name" value="Type_II_TA_Toxin"/>
</dbReference>
<accession>A0A285X2T1</accession>
<dbReference type="EMBL" id="OCMF01000001">
    <property type="protein sequence ID" value="SOC79647.1"/>
    <property type="molecule type" value="Genomic_DNA"/>
</dbReference>
<reference evidence="3" key="1">
    <citation type="submission" date="2017-09" db="EMBL/GenBank/DDBJ databases">
        <authorList>
            <person name="Varghese N."/>
            <person name="Submissions S."/>
        </authorList>
    </citation>
    <scope>NUCLEOTIDE SEQUENCE [LARGE SCALE GENOMIC DNA]</scope>
    <source>
        <strain evidence="3">CGMCC 1.12641</strain>
    </source>
</reference>
<dbReference type="RefSeq" id="WP_097055366.1">
    <property type="nucleotide sequence ID" value="NZ_OCMF01000001.1"/>
</dbReference>
<dbReference type="InterPro" id="IPR003812">
    <property type="entry name" value="Fido"/>
</dbReference>
<proteinExistence type="predicted"/>
<keyword evidence="3" id="KW-1185">Reference proteome</keyword>
<evidence type="ECO:0000259" key="1">
    <source>
        <dbReference type="PROSITE" id="PS51459"/>
    </source>
</evidence>
<protein>
    <submittedName>
        <fullName evidence="2">Death on curing protein</fullName>
    </submittedName>
</protein>
<dbReference type="Gene3D" id="1.20.120.1870">
    <property type="entry name" value="Fic/DOC protein, Fido domain"/>
    <property type="match status" value="1"/>
</dbReference>
<dbReference type="PANTHER" id="PTHR39426:SF1">
    <property type="entry name" value="HOMOLOGY TO DEATH-ON-CURING PROTEIN OF PHAGE P1"/>
    <property type="match status" value="1"/>
</dbReference>
<name>A0A285X2T1_9FLAO</name>
<feature type="domain" description="Fido" evidence="1">
    <location>
        <begin position="2"/>
        <end position="120"/>
    </location>
</feature>
<gene>
    <name evidence="2" type="ORF">SAMN06296241_1178</name>
</gene>
<sequence>MISLDEVLQIHEILIKRFGGTSGLRDKNLLESSLQRPFATFDGEELYPTSVEKAAAIIESIVSNHPFMDGNKRTGYTVMRLILLNENLDISASEDEKYDFVIRIAEGKSDFEQIKKWINENLKK</sequence>
<dbReference type="InterPro" id="IPR006440">
    <property type="entry name" value="Doc"/>
</dbReference>
<dbReference type="Proteomes" id="UP000219193">
    <property type="component" value="Unassembled WGS sequence"/>
</dbReference>
<dbReference type="NCBIfam" id="TIGR01550">
    <property type="entry name" value="DOC_P1"/>
    <property type="match status" value="1"/>
</dbReference>
<dbReference type="SUPFAM" id="SSF140931">
    <property type="entry name" value="Fic-like"/>
    <property type="match status" value="1"/>
</dbReference>
<dbReference type="PANTHER" id="PTHR39426">
    <property type="entry name" value="HOMOLOGY TO DEATH-ON-CURING PROTEIN OF PHAGE P1"/>
    <property type="match status" value="1"/>
</dbReference>
<dbReference type="InterPro" id="IPR036597">
    <property type="entry name" value="Fido-like_dom_sf"/>
</dbReference>
<organism evidence="2 3">
    <name type="scientific">Salinimicrobium sediminis</name>
    <dbReference type="NCBI Taxonomy" id="1343891"/>
    <lineage>
        <taxon>Bacteria</taxon>
        <taxon>Pseudomonadati</taxon>
        <taxon>Bacteroidota</taxon>
        <taxon>Flavobacteriia</taxon>
        <taxon>Flavobacteriales</taxon>
        <taxon>Flavobacteriaceae</taxon>
        <taxon>Salinimicrobium</taxon>
    </lineage>
</organism>
<dbReference type="PROSITE" id="PS51459">
    <property type="entry name" value="FIDO"/>
    <property type="match status" value="1"/>
</dbReference>
<dbReference type="AlphaFoldDB" id="A0A285X2T1"/>
<evidence type="ECO:0000313" key="2">
    <source>
        <dbReference type="EMBL" id="SOC79647.1"/>
    </source>
</evidence>
<dbReference type="PIRSF" id="PIRSF018297">
    <property type="entry name" value="Doc"/>
    <property type="match status" value="1"/>
</dbReference>